<keyword evidence="1" id="KW-0812">Transmembrane</keyword>
<dbReference type="AlphaFoldDB" id="A0A8X7ZUG8"/>
<evidence type="ECO:0000313" key="2">
    <source>
        <dbReference type="EMBL" id="KAG6777343.1"/>
    </source>
</evidence>
<accession>A0A8X7ZUG8</accession>
<evidence type="ECO:0000313" key="3">
    <source>
        <dbReference type="Proteomes" id="UP000886885"/>
    </source>
</evidence>
<gene>
    <name evidence="2" type="ORF">POTOM_017164</name>
</gene>
<dbReference type="Proteomes" id="UP000886885">
    <property type="component" value="Chromosome 4D"/>
</dbReference>
<name>A0A8X7ZUG8_POPTO</name>
<keyword evidence="1" id="KW-0472">Membrane</keyword>
<dbReference type="EMBL" id="JAAWWB010000008">
    <property type="protein sequence ID" value="KAG6777343.1"/>
    <property type="molecule type" value="Genomic_DNA"/>
</dbReference>
<dbReference type="OrthoDB" id="1925129at2759"/>
<protein>
    <submittedName>
        <fullName evidence="2">Uncharacterized protein</fullName>
    </submittedName>
</protein>
<feature type="transmembrane region" description="Helical" evidence="1">
    <location>
        <begin position="87"/>
        <end position="105"/>
    </location>
</feature>
<feature type="transmembrane region" description="Helical" evidence="1">
    <location>
        <begin position="138"/>
        <end position="159"/>
    </location>
</feature>
<evidence type="ECO:0000256" key="1">
    <source>
        <dbReference type="SAM" id="Phobius"/>
    </source>
</evidence>
<feature type="transmembrane region" description="Helical" evidence="1">
    <location>
        <begin position="111"/>
        <end position="131"/>
    </location>
</feature>
<reference evidence="2" key="1">
    <citation type="journal article" date="2020" name="bioRxiv">
        <title>Hybrid origin of Populus tomentosa Carr. identified through genome sequencing and phylogenomic analysis.</title>
        <authorList>
            <person name="An X."/>
            <person name="Gao K."/>
            <person name="Chen Z."/>
            <person name="Li J."/>
            <person name="Yang X."/>
            <person name="Yang X."/>
            <person name="Zhou J."/>
            <person name="Guo T."/>
            <person name="Zhao T."/>
            <person name="Huang S."/>
            <person name="Miao D."/>
            <person name="Khan W.U."/>
            <person name="Rao P."/>
            <person name="Ye M."/>
            <person name="Lei B."/>
            <person name="Liao W."/>
            <person name="Wang J."/>
            <person name="Ji L."/>
            <person name="Li Y."/>
            <person name="Guo B."/>
            <person name="Mustafa N.S."/>
            <person name="Li S."/>
            <person name="Yun Q."/>
            <person name="Keller S.R."/>
            <person name="Mao J."/>
            <person name="Zhang R."/>
            <person name="Strauss S.H."/>
        </authorList>
    </citation>
    <scope>NUCLEOTIDE SEQUENCE</scope>
    <source>
        <strain evidence="2">GM15</strain>
        <tissue evidence="2">Leaf</tissue>
    </source>
</reference>
<dbReference type="PANTHER" id="PTHR35508:SF1">
    <property type="entry name" value="VOLTAGE-DEPENDENT L-TYPE CALCIUM CHANNEL SUBUNIT"/>
    <property type="match status" value="1"/>
</dbReference>
<comment type="caution">
    <text evidence="2">The sequence shown here is derived from an EMBL/GenBank/DDBJ whole genome shotgun (WGS) entry which is preliminary data.</text>
</comment>
<sequence length="257" mass="27828">MADQEPEVINGVEASKKRWDICDQEIDLYTVIHRVIVMILYPDPGSSASSTSLLQRIKIGLSENLPLLGEGFKNSGKKLLQWTQRGSPLRALLVISVGTIALLSLTGVLVFMLFFLAATFNAIVISLLMSLAAAGGFLALFFAFLTAIYIGALSVAVFVISTATISATVAVLIVTGWIGFFWTVWLVTKKSIGVAKHSLIVTGSTISAYSSSRHAKNRYIEPNEEMVCVRSTGNLVAIGEISPRLNIQVGSRDCLFR</sequence>
<proteinExistence type="predicted"/>
<dbReference type="PANTHER" id="PTHR35508">
    <property type="entry name" value="VOLTAGE-DEPENDENT L-TYPE CALCIUM CHANNEL SUBUNIT"/>
    <property type="match status" value="1"/>
</dbReference>
<feature type="transmembrane region" description="Helical" evidence="1">
    <location>
        <begin position="165"/>
        <end position="187"/>
    </location>
</feature>
<organism evidence="2 3">
    <name type="scientific">Populus tomentosa</name>
    <name type="common">Chinese white poplar</name>
    <dbReference type="NCBI Taxonomy" id="118781"/>
    <lineage>
        <taxon>Eukaryota</taxon>
        <taxon>Viridiplantae</taxon>
        <taxon>Streptophyta</taxon>
        <taxon>Embryophyta</taxon>
        <taxon>Tracheophyta</taxon>
        <taxon>Spermatophyta</taxon>
        <taxon>Magnoliopsida</taxon>
        <taxon>eudicotyledons</taxon>
        <taxon>Gunneridae</taxon>
        <taxon>Pentapetalae</taxon>
        <taxon>rosids</taxon>
        <taxon>fabids</taxon>
        <taxon>Malpighiales</taxon>
        <taxon>Salicaceae</taxon>
        <taxon>Saliceae</taxon>
        <taxon>Populus</taxon>
    </lineage>
</organism>
<keyword evidence="3" id="KW-1185">Reference proteome</keyword>
<keyword evidence="1" id="KW-1133">Transmembrane helix</keyword>